<keyword evidence="3" id="KW-1185">Reference proteome</keyword>
<dbReference type="RefSeq" id="XP_013025625.1">
    <property type="nucleotide sequence ID" value="XM_013170171.1"/>
</dbReference>
<dbReference type="AlphaFoldDB" id="S9VNP6"/>
<evidence type="ECO:0000313" key="2">
    <source>
        <dbReference type="EMBL" id="EPY49598.1"/>
    </source>
</evidence>
<dbReference type="GeneID" id="25035812"/>
<dbReference type="OrthoDB" id="5394178at2759"/>
<dbReference type="OMA" id="KATSMEM"/>
<dbReference type="Proteomes" id="UP000015464">
    <property type="component" value="Unassembled WGS sequence"/>
</dbReference>
<evidence type="ECO:0000313" key="3">
    <source>
        <dbReference type="Proteomes" id="UP000015464"/>
    </source>
</evidence>
<reference evidence="2 3" key="1">
    <citation type="journal article" date="2011" name="Science">
        <title>Comparative functional genomics of the fission yeasts.</title>
        <authorList>
            <person name="Rhind N."/>
            <person name="Chen Z."/>
            <person name="Yassour M."/>
            <person name="Thompson D.A."/>
            <person name="Haas B.J."/>
            <person name="Habib N."/>
            <person name="Wapinski I."/>
            <person name="Roy S."/>
            <person name="Lin M.F."/>
            <person name="Heiman D.I."/>
            <person name="Young S.K."/>
            <person name="Furuya K."/>
            <person name="Guo Y."/>
            <person name="Pidoux A."/>
            <person name="Chen H.M."/>
            <person name="Robbertse B."/>
            <person name="Goldberg J.M."/>
            <person name="Aoki K."/>
            <person name="Bayne E.H."/>
            <person name="Berlin A.M."/>
            <person name="Desjardins C.A."/>
            <person name="Dobbs E."/>
            <person name="Dukaj L."/>
            <person name="Fan L."/>
            <person name="FitzGerald M.G."/>
            <person name="French C."/>
            <person name="Gujja S."/>
            <person name="Hansen K."/>
            <person name="Keifenheim D."/>
            <person name="Levin J.Z."/>
            <person name="Mosher R.A."/>
            <person name="Mueller C.A."/>
            <person name="Pfiffner J."/>
            <person name="Priest M."/>
            <person name="Russ C."/>
            <person name="Smialowska A."/>
            <person name="Swoboda P."/>
            <person name="Sykes S.M."/>
            <person name="Vaughn M."/>
            <person name="Vengrova S."/>
            <person name="Yoder R."/>
            <person name="Zeng Q."/>
            <person name="Allshire R."/>
            <person name="Baulcombe D."/>
            <person name="Birren B.W."/>
            <person name="Brown W."/>
            <person name="Ekwall K."/>
            <person name="Kellis M."/>
            <person name="Leatherwood J."/>
            <person name="Levin H."/>
            <person name="Margalit H."/>
            <person name="Martienssen R."/>
            <person name="Nieduszynski C.A."/>
            <person name="Spatafora J.W."/>
            <person name="Friedman N."/>
            <person name="Dalgaard J.Z."/>
            <person name="Baumann P."/>
            <person name="Niki H."/>
            <person name="Regev A."/>
            <person name="Nusbaum C."/>
        </authorList>
    </citation>
    <scope>NUCLEOTIDE SEQUENCE [LARGE SCALE GENOMIC DNA]</scope>
    <source>
        <strain evidence="3">OY26 / ATCC MYA-4695 / CBS 11777 / NBRC 106824 / NRRL Y48691</strain>
    </source>
</reference>
<feature type="coiled-coil region" evidence="1">
    <location>
        <begin position="57"/>
        <end position="102"/>
    </location>
</feature>
<dbReference type="EMBL" id="KE546995">
    <property type="protein sequence ID" value="EPY49598.1"/>
    <property type="molecule type" value="Genomic_DNA"/>
</dbReference>
<proteinExistence type="predicted"/>
<evidence type="ECO:0000256" key="1">
    <source>
        <dbReference type="SAM" id="Coils"/>
    </source>
</evidence>
<protein>
    <submittedName>
        <fullName evidence="2">Uncharacterized protein</fullName>
    </submittedName>
</protein>
<organism evidence="2 3">
    <name type="scientific">Schizosaccharomyces cryophilus (strain OY26 / ATCC MYA-4695 / CBS 11777 / NBRC 106824 / NRRL Y48691)</name>
    <name type="common">Fission yeast</name>
    <dbReference type="NCBI Taxonomy" id="653667"/>
    <lineage>
        <taxon>Eukaryota</taxon>
        <taxon>Fungi</taxon>
        <taxon>Dikarya</taxon>
        <taxon>Ascomycota</taxon>
        <taxon>Taphrinomycotina</taxon>
        <taxon>Schizosaccharomycetes</taxon>
        <taxon>Schizosaccharomycetales</taxon>
        <taxon>Schizosaccharomycetaceae</taxon>
        <taxon>Schizosaccharomyces</taxon>
    </lineage>
</organism>
<dbReference type="HOGENOM" id="CLU_1886946_0_0_1"/>
<sequence>MHKFQFFGFFKMDFPAEADRDLIDSFFWNNEVSDGLRQQMMDIQKHHSYNKRLWDEINRMRLELDETRKLLKTQESQMQLDYEEYEKELDILRTKLEDFSSEKLESRISLKLKQHQDALSLLRKKLTSQEISASDYASSVLQSLNH</sequence>
<gene>
    <name evidence="2" type="ORF">SPOG_01484</name>
</gene>
<keyword evidence="1" id="KW-0175">Coiled coil</keyword>
<name>S9VNP6_SCHCR</name>
<accession>S9VNP6</accession>